<feature type="transmembrane region" description="Helical" evidence="6">
    <location>
        <begin position="475"/>
        <end position="498"/>
    </location>
</feature>
<name>A0A196SE00_BLAHN</name>
<evidence type="ECO:0000259" key="7">
    <source>
        <dbReference type="Pfam" id="PF01699"/>
    </source>
</evidence>
<feature type="domain" description="Sodium/calcium exchanger membrane region" evidence="7">
    <location>
        <begin position="100"/>
        <end position="240"/>
    </location>
</feature>
<feature type="transmembrane region" description="Helical" evidence="6">
    <location>
        <begin position="617"/>
        <end position="638"/>
    </location>
</feature>
<accession>A0A196SE00</accession>
<evidence type="ECO:0000256" key="1">
    <source>
        <dbReference type="ARBA" id="ARBA00004141"/>
    </source>
</evidence>
<dbReference type="GO" id="GO:0008324">
    <property type="term" value="F:monoatomic cation transmembrane transporter activity"/>
    <property type="evidence" value="ECO:0007669"/>
    <property type="project" value="TreeGrafter"/>
</dbReference>
<keyword evidence="5 6" id="KW-0472">Membrane</keyword>
<dbReference type="STRING" id="478820.A0A196SE00"/>
<dbReference type="PANTHER" id="PTHR12266">
    <property type="entry name" value="NA+/CA2+ K+ INDEPENDENT EXCHANGER"/>
    <property type="match status" value="1"/>
</dbReference>
<reference evidence="8 9" key="1">
    <citation type="submission" date="2016-05" db="EMBL/GenBank/DDBJ databases">
        <title>Nuclear genome of Blastocystis sp. subtype 1 NandII.</title>
        <authorList>
            <person name="Gentekaki E."/>
            <person name="Curtis B."/>
            <person name="Stairs C."/>
            <person name="Eme L."/>
            <person name="Herman E."/>
            <person name="Klimes V."/>
            <person name="Arias M.C."/>
            <person name="Elias M."/>
            <person name="Hilliou F."/>
            <person name="Klute M."/>
            <person name="Malik S.-B."/>
            <person name="Pightling A."/>
            <person name="Rachubinski R."/>
            <person name="Salas D."/>
            <person name="Schlacht A."/>
            <person name="Suga H."/>
            <person name="Archibald J."/>
            <person name="Ball S.G."/>
            <person name="Clark G."/>
            <person name="Dacks J."/>
            <person name="Van Der Giezen M."/>
            <person name="Tsaousis A."/>
            <person name="Roger A."/>
        </authorList>
    </citation>
    <scope>NUCLEOTIDE SEQUENCE [LARGE SCALE GENOMIC DNA]</scope>
    <source>
        <strain evidence="9">ATCC 50177 / NandII</strain>
    </source>
</reference>
<dbReference type="InterPro" id="IPR044880">
    <property type="entry name" value="NCX_ion-bd_dom_sf"/>
</dbReference>
<dbReference type="InterPro" id="IPR004837">
    <property type="entry name" value="NaCa_Exmemb"/>
</dbReference>
<feature type="transmembrane region" description="Helical" evidence="6">
    <location>
        <begin position="135"/>
        <end position="158"/>
    </location>
</feature>
<feature type="transmembrane region" description="Helical" evidence="6">
    <location>
        <begin position="164"/>
        <end position="185"/>
    </location>
</feature>
<feature type="transmembrane region" description="Helical" evidence="6">
    <location>
        <begin position="93"/>
        <end position="114"/>
    </location>
</feature>
<evidence type="ECO:0000256" key="5">
    <source>
        <dbReference type="ARBA" id="ARBA00023136"/>
    </source>
</evidence>
<dbReference type="OrthoDB" id="407410at2759"/>
<dbReference type="Pfam" id="PF01699">
    <property type="entry name" value="Na_Ca_ex"/>
    <property type="match status" value="2"/>
</dbReference>
<evidence type="ECO:0000313" key="8">
    <source>
        <dbReference type="EMBL" id="OAO14546.1"/>
    </source>
</evidence>
<dbReference type="EMBL" id="LXWW01000238">
    <property type="protein sequence ID" value="OAO14546.1"/>
    <property type="molecule type" value="Genomic_DNA"/>
</dbReference>
<feature type="transmembrane region" description="Helical" evidence="6">
    <location>
        <begin position="197"/>
        <end position="216"/>
    </location>
</feature>
<evidence type="ECO:0000256" key="4">
    <source>
        <dbReference type="ARBA" id="ARBA00022989"/>
    </source>
</evidence>
<gene>
    <name evidence="8" type="ORF">AV274_3849</name>
</gene>
<evidence type="ECO:0000256" key="2">
    <source>
        <dbReference type="ARBA" id="ARBA00022448"/>
    </source>
</evidence>
<feature type="transmembrane region" description="Helical" evidence="6">
    <location>
        <begin position="536"/>
        <end position="558"/>
    </location>
</feature>
<proteinExistence type="predicted"/>
<keyword evidence="2" id="KW-0813">Transport</keyword>
<keyword evidence="4 6" id="KW-1133">Transmembrane helix</keyword>
<dbReference type="PANTHER" id="PTHR12266:SF0">
    <property type="entry name" value="MITOCHONDRIAL SODIUM_CALCIUM EXCHANGER PROTEIN"/>
    <property type="match status" value="1"/>
</dbReference>
<keyword evidence="9" id="KW-1185">Reference proteome</keyword>
<sequence length="682" mass="75559">MVRHLASTSIRTITLFVVIVAITATTLKFNHKTPNYDDDVTFYDPLFGDGKNDTCAYKIMEKYDCEEVGCTDKAGFFNYLYLQDCVAVGWQKVALPICWLLILMFVIYILATTADRYFCVTLTDMVEKMGIPPSIAGVTFLSFGNGGPDVFALMTAVINGYTHIGMGSNLGAGLFITTVITGVVAFMSECRVNPLSFFRDIITYIVSTVYLIFVFFDKKIKLWEVIGFYVIYLVYVLIVILFRKQSSDVYEDLETASVHGSKEVLLTKNDVDELVGTTGMSVTAKVKVMSEPMHSVRHMVKEMVLDEIVDDDDTQPILPDSLKSAKSLHVTPCGDIATPAAPAAPAVAETEKTPLLEADAAKTEVVMPAQPAQPVQVESEKKNILALAEQEQPPAAGVSKWALLKCLCKKEMEYYRALAWYWKVVYWLEAPLTVLRNWTIPVVMEERYNKFHLLLTALGMPLFVFWKSEHALTDAVLGLPCWLLVLVAAAALFVLFWFTTPFVGLPKKGVFIVMLFVSFFMSIMWIEAIADQLVLLMNALGSMMGIQPFVMGLTILAVGNSISDLVGDVTITKQGYPQMAIGGIYASPMFSLLVGLGIALTILMIKKPGDITLGEDTIVINLTFIFILITLVSTLIVVPLKKFKYTKGFGIYLIILYLVSMVMNVLGACGILHIPFIDPPKH</sequence>
<feature type="transmembrane region" description="Helical" evidence="6">
    <location>
        <begin position="451"/>
        <end position="469"/>
    </location>
</feature>
<keyword evidence="3 6" id="KW-0812">Transmembrane</keyword>
<dbReference type="Proteomes" id="UP000078348">
    <property type="component" value="Unassembled WGS sequence"/>
</dbReference>
<comment type="caution">
    <text evidence="8">The sequence shown here is derived from an EMBL/GenBank/DDBJ whole genome shotgun (WGS) entry which is preliminary data.</text>
</comment>
<protein>
    <submittedName>
        <fullName evidence="8">Ca2</fullName>
    </submittedName>
</protein>
<dbReference type="AlphaFoldDB" id="A0A196SE00"/>
<organism evidence="8 9">
    <name type="scientific">Blastocystis sp. subtype 1 (strain ATCC 50177 / NandII)</name>
    <dbReference type="NCBI Taxonomy" id="478820"/>
    <lineage>
        <taxon>Eukaryota</taxon>
        <taxon>Sar</taxon>
        <taxon>Stramenopiles</taxon>
        <taxon>Bigyra</taxon>
        <taxon>Opalozoa</taxon>
        <taxon>Opalinata</taxon>
        <taxon>Blastocystidae</taxon>
        <taxon>Blastocystis</taxon>
    </lineage>
</organism>
<feature type="transmembrane region" description="Helical" evidence="6">
    <location>
        <begin position="12"/>
        <end position="29"/>
    </location>
</feature>
<evidence type="ECO:0000313" key="9">
    <source>
        <dbReference type="Proteomes" id="UP000078348"/>
    </source>
</evidence>
<feature type="transmembrane region" description="Helical" evidence="6">
    <location>
        <begin position="222"/>
        <end position="242"/>
    </location>
</feature>
<dbReference type="InterPro" id="IPR051359">
    <property type="entry name" value="CaCA_antiporter"/>
</dbReference>
<feature type="transmembrane region" description="Helical" evidence="6">
    <location>
        <begin position="579"/>
        <end position="605"/>
    </location>
</feature>
<evidence type="ECO:0000256" key="3">
    <source>
        <dbReference type="ARBA" id="ARBA00022692"/>
    </source>
</evidence>
<feature type="domain" description="Sodium/calcium exchanger membrane region" evidence="7">
    <location>
        <begin position="515"/>
        <end position="664"/>
    </location>
</feature>
<comment type="subcellular location">
    <subcellularLocation>
        <location evidence="1">Membrane</location>
        <topology evidence="1">Multi-pass membrane protein</topology>
    </subcellularLocation>
</comment>
<dbReference type="Gene3D" id="1.20.1420.30">
    <property type="entry name" value="NCX, central ion-binding region"/>
    <property type="match status" value="2"/>
</dbReference>
<evidence type="ECO:0000256" key="6">
    <source>
        <dbReference type="SAM" id="Phobius"/>
    </source>
</evidence>
<dbReference type="GO" id="GO:0016020">
    <property type="term" value="C:membrane"/>
    <property type="evidence" value="ECO:0007669"/>
    <property type="project" value="UniProtKB-SubCell"/>
</dbReference>
<feature type="transmembrane region" description="Helical" evidence="6">
    <location>
        <begin position="650"/>
        <end position="676"/>
    </location>
</feature>
<feature type="transmembrane region" description="Helical" evidence="6">
    <location>
        <begin position="510"/>
        <end position="530"/>
    </location>
</feature>